<evidence type="ECO:0000313" key="23">
    <source>
        <dbReference type="Proteomes" id="UP001162031"/>
    </source>
</evidence>
<evidence type="ECO:0000313" key="22">
    <source>
        <dbReference type="EMBL" id="CAI5735526.1"/>
    </source>
</evidence>
<feature type="domain" description="Protein kinase" evidence="19">
    <location>
        <begin position="793"/>
        <end position="1062"/>
    </location>
</feature>
<dbReference type="GO" id="GO:0016020">
    <property type="term" value="C:membrane"/>
    <property type="evidence" value="ECO:0007669"/>
    <property type="project" value="UniProtKB-SubCell"/>
</dbReference>
<dbReference type="Proteomes" id="UP001162031">
    <property type="component" value="Unassembled WGS sequence"/>
</dbReference>
<dbReference type="Pfam" id="PF00481">
    <property type="entry name" value="PP2C"/>
    <property type="match status" value="1"/>
</dbReference>
<comment type="cofactor">
    <cofactor evidence="2">
        <name>Mg(2+)</name>
        <dbReference type="ChEBI" id="CHEBI:18420"/>
    </cofactor>
</comment>
<dbReference type="SUPFAM" id="SSF51206">
    <property type="entry name" value="cAMP-binding domain-like"/>
    <property type="match status" value="2"/>
</dbReference>
<dbReference type="GO" id="GO:0005524">
    <property type="term" value="F:ATP binding"/>
    <property type="evidence" value="ECO:0007669"/>
    <property type="project" value="UniProtKB-KW"/>
</dbReference>
<comment type="cofactor">
    <cofactor evidence="1">
        <name>Mn(2+)</name>
        <dbReference type="ChEBI" id="CHEBI:29035"/>
    </cofactor>
</comment>
<dbReference type="GO" id="GO:0004691">
    <property type="term" value="F:cAMP-dependent protein kinase activity"/>
    <property type="evidence" value="ECO:0007669"/>
    <property type="project" value="TreeGrafter"/>
</dbReference>
<feature type="domain" description="PPM-type phosphatase" evidence="21">
    <location>
        <begin position="111"/>
        <end position="412"/>
    </location>
</feature>
<dbReference type="CDD" id="cd00038">
    <property type="entry name" value="CAP_ED"/>
    <property type="match status" value="2"/>
</dbReference>
<dbReference type="GO" id="GO:0005952">
    <property type="term" value="C:cAMP-dependent protein kinase complex"/>
    <property type="evidence" value="ECO:0007669"/>
    <property type="project" value="TreeGrafter"/>
</dbReference>
<dbReference type="SMART" id="SM00332">
    <property type="entry name" value="PP2Cc"/>
    <property type="match status" value="1"/>
</dbReference>
<dbReference type="SMART" id="SM00100">
    <property type="entry name" value="cNMP"/>
    <property type="match status" value="2"/>
</dbReference>
<evidence type="ECO:0000256" key="8">
    <source>
        <dbReference type="ARBA" id="ARBA00022741"/>
    </source>
</evidence>
<evidence type="ECO:0000259" key="21">
    <source>
        <dbReference type="PROSITE" id="PS51746"/>
    </source>
</evidence>
<dbReference type="SUPFAM" id="SSF56112">
    <property type="entry name" value="Protein kinase-like (PK-like)"/>
    <property type="match status" value="1"/>
</dbReference>
<evidence type="ECO:0000256" key="17">
    <source>
        <dbReference type="RuleBase" id="RU003465"/>
    </source>
</evidence>
<evidence type="ECO:0000256" key="7">
    <source>
        <dbReference type="ARBA" id="ARBA00022723"/>
    </source>
</evidence>
<evidence type="ECO:0000256" key="14">
    <source>
        <dbReference type="ARBA" id="ARBA00023211"/>
    </source>
</evidence>
<dbReference type="PROSITE" id="PS51746">
    <property type="entry name" value="PPM_2"/>
    <property type="match status" value="1"/>
</dbReference>
<comment type="caution">
    <text evidence="22">The sequence shown here is derived from an EMBL/GenBank/DDBJ whole genome shotgun (WGS) entry which is preliminary data.</text>
</comment>
<evidence type="ECO:0000256" key="13">
    <source>
        <dbReference type="ARBA" id="ARBA00022912"/>
    </source>
</evidence>
<dbReference type="Gene3D" id="1.10.510.10">
    <property type="entry name" value="Transferase(Phosphotransferase) domain 1"/>
    <property type="match status" value="1"/>
</dbReference>
<dbReference type="Gene3D" id="3.60.40.10">
    <property type="entry name" value="PPM-type phosphatase domain"/>
    <property type="match status" value="1"/>
</dbReference>
<dbReference type="FunFam" id="3.60.40.10:FF:000007">
    <property type="entry name" value="Phosphatase 2C and cyclic nucleotide-binding/kinase domain-containing protein"/>
    <property type="match status" value="1"/>
</dbReference>
<keyword evidence="6" id="KW-0808">Transferase</keyword>
<feature type="domain" description="Cyclic nucleotide-binding" evidence="20">
    <location>
        <begin position="645"/>
        <end position="763"/>
    </location>
</feature>
<dbReference type="InterPro" id="IPR011009">
    <property type="entry name" value="Kinase-like_dom_sf"/>
</dbReference>
<feature type="compositionally biased region" description="Low complexity" evidence="18">
    <location>
        <begin position="55"/>
        <end position="84"/>
    </location>
</feature>
<accession>A0AAV0UEW6</accession>
<dbReference type="SUPFAM" id="SSF81606">
    <property type="entry name" value="PP2C-like"/>
    <property type="match status" value="1"/>
</dbReference>
<dbReference type="Gene3D" id="2.60.120.10">
    <property type="entry name" value="Jelly Rolls"/>
    <property type="match status" value="2"/>
</dbReference>
<dbReference type="InterPro" id="IPR000595">
    <property type="entry name" value="cNMP-bd_dom"/>
</dbReference>
<dbReference type="FunFam" id="2.60.120.10:FF:000598">
    <property type="entry name" value="Uncharacterized protein"/>
    <property type="match status" value="1"/>
</dbReference>
<comment type="catalytic activity">
    <reaction evidence="15">
        <text>O-phospho-L-seryl-[protein] + H2O = L-seryl-[protein] + phosphate</text>
        <dbReference type="Rhea" id="RHEA:20629"/>
        <dbReference type="Rhea" id="RHEA-COMP:9863"/>
        <dbReference type="Rhea" id="RHEA-COMP:11604"/>
        <dbReference type="ChEBI" id="CHEBI:15377"/>
        <dbReference type="ChEBI" id="CHEBI:29999"/>
        <dbReference type="ChEBI" id="CHEBI:43474"/>
        <dbReference type="ChEBI" id="CHEBI:83421"/>
        <dbReference type="EC" id="3.1.3.16"/>
    </reaction>
</comment>
<keyword evidence="8" id="KW-0547">Nucleotide-binding</keyword>
<dbReference type="EMBL" id="CANTFL010001264">
    <property type="protein sequence ID" value="CAI5735526.1"/>
    <property type="molecule type" value="Genomic_DNA"/>
</dbReference>
<dbReference type="PROSITE" id="PS50011">
    <property type="entry name" value="PROTEIN_KINASE_DOM"/>
    <property type="match status" value="1"/>
</dbReference>
<feature type="region of interest" description="Disordered" evidence="18">
    <location>
        <begin position="1"/>
        <end position="98"/>
    </location>
</feature>
<keyword evidence="10 17" id="KW-0378">Hydrolase</keyword>
<dbReference type="EC" id="3.1.3.16" evidence="4"/>
<comment type="catalytic activity">
    <reaction evidence="16">
        <text>O-phospho-L-threonyl-[protein] + H2O = L-threonyl-[protein] + phosphate</text>
        <dbReference type="Rhea" id="RHEA:47004"/>
        <dbReference type="Rhea" id="RHEA-COMP:11060"/>
        <dbReference type="Rhea" id="RHEA-COMP:11605"/>
        <dbReference type="ChEBI" id="CHEBI:15377"/>
        <dbReference type="ChEBI" id="CHEBI:30013"/>
        <dbReference type="ChEBI" id="CHEBI:43474"/>
        <dbReference type="ChEBI" id="CHEBI:61977"/>
        <dbReference type="EC" id="3.1.3.16"/>
    </reaction>
</comment>
<evidence type="ECO:0000256" key="5">
    <source>
        <dbReference type="ARBA" id="ARBA00022527"/>
    </source>
</evidence>
<dbReference type="GO" id="GO:0004722">
    <property type="term" value="F:protein serine/threonine phosphatase activity"/>
    <property type="evidence" value="ECO:0007669"/>
    <property type="project" value="UniProtKB-EC"/>
</dbReference>
<keyword evidence="7" id="KW-0479">Metal-binding</keyword>
<evidence type="ECO:0000256" key="16">
    <source>
        <dbReference type="ARBA" id="ARBA00048336"/>
    </source>
</evidence>
<keyword evidence="5" id="KW-0723">Serine/threonine-protein kinase</keyword>
<gene>
    <name evidence="22" type="ORF">HBR001_LOCUS6518</name>
</gene>
<dbReference type="PANTHER" id="PTHR24353">
    <property type="entry name" value="CYCLIC NUCLEOTIDE-DEPENDENT PROTEIN KINASE"/>
    <property type="match status" value="1"/>
</dbReference>
<keyword evidence="11" id="KW-0067">ATP-binding</keyword>
<dbReference type="InterPro" id="IPR014710">
    <property type="entry name" value="RmlC-like_jellyroll"/>
</dbReference>
<feature type="domain" description="Cyclic nucleotide-binding" evidence="20">
    <location>
        <begin position="507"/>
        <end position="629"/>
    </location>
</feature>
<dbReference type="Pfam" id="PF00027">
    <property type="entry name" value="cNMP_binding"/>
    <property type="match status" value="2"/>
</dbReference>
<dbReference type="InterPro" id="IPR036457">
    <property type="entry name" value="PPM-type-like_dom_sf"/>
</dbReference>
<name>A0AAV0UEW6_HYABA</name>
<dbReference type="InterPro" id="IPR001932">
    <property type="entry name" value="PPM-type_phosphatase-like_dom"/>
</dbReference>
<evidence type="ECO:0000256" key="9">
    <source>
        <dbReference type="ARBA" id="ARBA00022777"/>
    </source>
</evidence>
<proteinExistence type="inferred from homology"/>
<evidence type="ECO:0000256" key="12">
    <source>
        <dbReference type="ARBA" id="ARBA00022842"/>
    </source>
</evidence>
<comment type="similarity">
    <text evidence="17">Belongs to the PP2C family.</text>
</comment>
<evidence type="ECO:0000259" key="19">
    <source>
        <dbReference type="PROSITE" id="PS50011"/>
    </source>
</evidence>
<keyword evidence="13 17" id="KW-0904">Protein phosphatase</keyword>
<dbReference type="AlphaFoldDB" id="A0AAV0UEW6"/>
<evidence type="ECO:0000256" key="2">
    <source>
        <dbReference type="ARBA" id="ARBA00001946"/>
    </source>
</evidence>
<comment type="subcellular location">
    <subcellularLocation>
        <location evidence="3">Membrane</location>
        <topology evidence="3">Peripheral membrane protein</topology>
    </subcellularLocation>
</comment>
<dbReference type="InterPro" id="IPR000719">
    <property type="entry name" value="Prot_kinase_dom"/>
</dbReference>
<dbReference type="SMART" id="SM00220">
    <property type="entry name" value="S_TKc"/>
    <property type="match status" value="1"/>
</dbReference>
<dbReference type="Pfam" id="PF00069">
    <property type="entry name" value="Pkinase"/>
    <property type="match status" value="1"/>
</dbReference>
<keyword evidence="12" id="KW-0460">Magnesium</keyword>
<dbReference type="GO" id="GO:0046872">
    <property type="term" value="F:metal ion binding"/>
    <property type="evidence" value="ECO:0007669"/>
    <property type="project" value="UniProtKB-KW"/>
</dbReference>
<sequence>MGNCCSTEVGAVVAQRSSDKDEAGAVPYAALPSSPRKYAVTEDTEPHGHLDDEPVALSPASLSSLPSSSLSPEVAEPPAAADAFVPPPSAGSKKLHRENTHHVTIGDYNLRYSYYSKRGYYPDARTKANQDSYYCETHFAGDDQKAFFAVFDGHGQYGDVCSQFAAEQLPENIIKNLDEHVGILPALTRAHGQTNRAMHEASFDDSMSGTTSISVLFCGNEIHVSNVGDSRAIVAQENLKASTRRGEANLVAKPLSIDQTPFRQDERVRVKKCGARILTVDQVEGLEPIHENWGLSLGDEIDENGDPPRIWHPYGQYPGTAFTRSIGDLVSEELGVTAEPEILCKGLNPHDKFIVIASDGVFEFLTSQNVVDIVKQFENPSEACHALVEEAYNRWLQFEVRTDDITAICIFLDGDAPAKERDGPRGSIYVGGEVLDLQSMQRPVRGITKNHARRNTIVGTDAIRFSLAGVFPDDDDESGKLSSVVESDGKSDEVEEWIKKAVHSSFLFNHLGDRKIREVISVLKKLEYNAGDVVMRQGVPGNTFYLVETGEFEARHLEDVPLDHTSRNGSGPEAFGEVVQVYKATDDSHPTFGELALIYPKPRVNTVVTKTKGTLWALDRIAFRSILMRGRPLHDVVRRLRQINLFRSLTVAQTNLVAEEMRAVLFEPNQVVLHEGMTEPGFFLITSGRIESTTKIDRAARLELKTFDYFGEMALVRRRSISKRSVRAIERTECLFIRKDALELAVGRLSIVLEKDKLRRARKARISESKKGDMPTSFVCFDYETKTMMPKSIDDLEVVGSVMSDMTNTVRLVEVKGSSPPVCLTLRSASKQGIVDAGMQKHVSGERDIYVSLYEKNVLVPQLFGMNVNDSDIHMLYDTQIVGTLERFLDGEPHGESFVRYYAAQVVLVLEFMHMEGIVSRMVDPTNLMVDRSGNLRMIDLRLSKYVGRGRTYTVCGTPEYLAPEQITGEGHNIAADYWALGVLMYEMLTGATPFTREKENDLEILNDIAAFQPDQLSWPEHTSAELRDIIEHLLSPDPTQRLGYTVYRAGACEPIKKHAFFAGTAWEATKMGSFSAPLEPEAASEYKQIAASGSQEDVNIGSTYAGNVDWLAGF</sequence>
<dbReference type="InterPro" id="IPR018490">
    <property type="entry name" value="cNMP-bd_dom_sf"/>
</dbReference>
<evidence type="ECO:0000256" key="15">
    <source>
        <dbReference type="ARBA" id="ARBA00047761"/>
    </source>
</evidence>
<evidence type="ECO:0000256" key="6">
    <source>
        <dbReference type="ARBA" id="ARBA00022679"/>
    </source>
</evidence>
<keyword evidence="23" id="KW-1185">Reference proteome</keyword>
<evidence type="ECO:0000256" key="18">
    <source>
        <dbReference type="SAM" id="MobiDB-lite"/>
    </source>
</evidence>
<dbReference type="CDD" id="cd00143">
    <property type="entry name" value="PP2Cc"/>
    <property type="match status" value="1"/>
</dbReference>
<evidence type="ECO:0000256" key="11">
    <source>
        <dbReference type="ARBA" id="ARBA00022840"/>
    </source>
</evidence>
<reference evidence="22" key="1">
    <citation type="submission" date="2022-12" db="EMBL/GenBank/DDBJ databases">
        <authorList>
            <person name="Webb A."/>
        </authorList>
    </citation>
    <scope>NUCLEOTIDE SEQUENCE</scope>
    <source>
        <strain evidence="22">Hp1</strain>
    </source>
</reference>
<evidence type="ECO:0000256" key="4">
    <source>
        <dbReference type="ARBA" id="ARBA00013081"/>
    </source>
</evidence>
<dbReference type="PROSITE" id="PS50042">
    <property type="entry name" value="CNMP_BINDING_3"/>
    <property type="match status" value="2"/>
</dbReference>
<evidence type="ECO:0000256" key="1">
    <source>
        <dbReference type="ARBA" id="ARBA00001936"/>
    </source>
</evidence>
<dbReference type="PANTHER" id="PTHR24353:SF127">
    <property type="entry name" value="PROTEIN PHOSPHATASE 2C AND CYCLIC NUCLEOTIDE-BINDING_KINASE DOMAIN-CONTAINING PROTEIN"/>
    <property type="match status" value="1"/>
</dbReference>
<evidence type="ECO:0000259" key="20">
    <source>
        <dbReference type="PROSITE" id="PS50042"/>
    </source>
</evidence>
<keyword evidence="14" id="KW-0464">Manganese</keyword>
<keyword evidence="9" id="KW-0418">Kinase</keyword>
<dbReference type="InterPro" id="IPR000222">
    <property type="entry name" value="PP2C_BS"/>
</dbReference>
<dbReference type="Gene3D" id="3.30.200.20">
    <property type="entry name" value="Phosphorylase Kinase, domain 1"/>
    <property type="match status" value="1"/>
</dbReference>
<organism evidence="22 23">
    <name type="scientific">Hyaloperonospora brassicae</name>
    <name type="common">Brassica downy mildew</name>
    <name type="synonym">Peronospora brassicae</name>
    <dbReference type="NCBI Taxonomy" id="162125"/>
    <lineage>
        <taxon>Eukaryota</taxon>
        <taxon>Sar</taxon>
        <taxon>Stramenopiles</taxon>
        <taxon>Oomycota</taxon>
        <taxon>Peronosporomycetes</taxon>
        <taxon>Peronosporales</taxon>
        <taxon>Peronosporaceae</taxon>
        <taxon>Hyaloperonospora</taxon>
    </lineage>
</organism>
<evidence type="ECO:0000256" key="10">
    <source>
        <dbReference type="ARBA" id="ARBA00022801"/>
    </source>
</evidence>
<evidence type="ECO:0000256" key="3">
    <source>
        <dbReference type="ARBA" id="ARBA00004170"/>
    </source>
</evidence>
<protein>
    <recommendedName>
        <fullName evidence="4">protein-serine/threonine phosphatase</fullName>
        <ecNumber evidence="4">3.1.3.16</ecNumber>
    </recommendedName>
</protein>
<dbReference type="PROSITE" id="PS01032">
    <property type="entry name" value="PPM_1"/>
    <property type="match status" value="1"/>
</dbReference>